<protein>
    <recommendedName>
        <fullName evidence="3">PepSY domain-containing protein</fullName>
    </recommendedName>
</protein>
<evidence type="ECO:0000256" key="1">
    <source>
        <dbReference type="SAM" id="MobiDB-lite"/>
    </source>
</evidence>
<evidence type="ECO:0000256" key="2">
    <source>
        <dbReference type="SAM" id="SignalP"/>
    </source>
</evidence>
<keyword evidence="2" id="KW-0732">Signal</keyword>
<evidence type="ECO:0000313" key="4">
    <source>
        <dbReference type="EMBL" id="QKX49276.1"/>
    </source>
</evidence>
<sequence length="203" mass="22270">MKKFIYIPVVAGALTFGGIVLANTDANPAGTSETNSNSANVQNSNQQSNQKATKLTFDDASAKALEIVDGTITDIELERNMNRAYYEVDVTHEGYEYDLKFDANTGEVLEQKREKEDDRDDDSDDIVSTEGLISSEEATKAALAAANGTVKDMELDNDDGIAQYEFEIEDGKTEHEVTVNAKDGSIIKHETDKNDNDDDNDDD</sequence>
<dbReference type="Pfam" id="PF03413">
    <property type="entry name" value="PepSY"/>
    <property type="match status" value="2"/>
</dbReference>
<name>A0A7H8Q5R3_9BACL</name>
<evidence type="ECO:0000259" key="3">
    <source>
        <dbReference type="Pfam" id="PF03413"/>
    </source>
</evidence>
<feature type="compositionally biased region" description="Basic and acidic residues" evidence="1">
    <location>
        <begin position="185"/>
        <end position="194"/>
    </location>
</feature>
<feature type="compositionally biased region" description="Low complexity" evidence="1">
    <location>
        <begin position="35"/>
        <end position="50"/>
    </location>
</feature>
<evidence type="ECO:0000313" key="5">
    <source>
        <dbReference type="Proteomes" id="UP000509222"/>
    </source>
</evidence>
<feature type="region of interest" description="Disordered" evidence="1">
    <location>
        <begin position="29"/>
        <end position="52"/>
    </location>
</feature>
<dbReference type="RefSeq" id="WP_051413808.1">
    <property type="nucleotide sequence ID" value="NZ_CP051177.1"/>
</dbReference>
<dbReference type="Proteomes" id="UP000509222">
    <property type="component" value="Chromosome"/>
</dbReference>
<feature type="domain" description="PepSY" evidence="3">
    <location>
        <begin position="54"/>
        <end position="111"/>
    </location>
</feature>
<organism evidence="4 5">
    <name type="scientific">Planococcus glaciei</name>
    <dbReference type="NCBI Taxonomy" id="459472"/>
    <lineage>
        <taxon>Bacteria</taxon>
        <taxon>Bacillati</taxon>
        <taxon>Bacillota</taxon>
        <taxon>Bacilli</taxon>
        <taxon>Bacillales</taxon>
        <taxon>Caryophanaceae</taxon>
        <taxon>Planococcus</taxon>
    </lineage>
</organism>
<feature type="region of interest" description="Disordered" evidence="1">
    <location>
        <begin position="110"/>
        <end position="130"/>
    </location>
</feature>
<reference evidence="5" key="1">
    <citation type="submission" date="2020-06" db="EMBL/GenBank/DDBJ databases">
        <title>Isolation of Planomicrobium glaciei.</title>
        <authorList>
            <person name="Malisova L."/>
            <person name="Safrankova R."/>
            <person name="Jakubu V."/>
            <person name="Spanelova P."/>
        </authorList>
    </citation>
    <scope>NUCLEOTIDE SEQUENCE [LARGE SCALE GENOMIC DNA]</scope>
    <source>
        <strain evidence="5">NRL-ATB46093</strain>
    </source>
</reference>
<feature type="compositionally biased region" description="Acidic residues" evidence="1">
    <location>
        <begin position="117"/>
        <end position="127"/>
    </location>
</feature>
<gene>
    <name evidence="4" type="ORF">HF394_01070</name>
</gene>
<accession>A0A7H8Q5R3</accession>
<feature type="region of interest" description="Disordered" evidence="1">
    <location>
        <begin position="173"/>
        <end position="203"/>
    </location>
</feature>
<feature type="chain" id="PRO_5039028346" description="PepSY domain-containing protein" evidence="2">
    <location>
        <begin position="23"/>
        <end position="203"/>
    </location>
</feature>
<dbReference type="Gene3D" id="3.10.450.40">
    <property type="match status" value="2"/>
</dbReference>
<keyword evidence="5" id="KW-1185">Reference proteome</keyword>
<dbReference type="AlphaFoldDB" id="A0A7H8Q5R3"/>
<dbReference type="InterPro" id="IPR025711">
    <property type="entry name" value="PepSY"/>
</dbReference>
<feature type="domain" description="PepSY" evidence="3">
    <location>
        <begin position="133"/>
        <end position="190"/>
    </location>
</feature>
<dbReference type="EMBL" id="CP051177">
    <property type="protein sequence ID" value="QKX49276.1"/>
    <property type="molecule type" value="Genomic_DNA"/>
</dbReference>
<proteinExistence type="predicted"/>
<feature type="signal peptide" evidence="2">
    <location>
        <begin position="1"/>
        <end position="22"/>
    </location>
</feature>